<dbReference type="EMBL" id="BAAACZ010000009">
    <property type="protein sequence ID" value="GAA0456528.1"/>
    <property type="molecule type" value="Genomic_DNA"/>
</dbReference>
<dbReference type="PANTHER" id="PTHR37306:SF1">
    <property type="entry name" value="COLICIN V PRODUCTION PROTEIN"/>
    <property type="match status" value="1"/>
</dbReference>
<sequence>MFDIILLILLIFGFLLGLKRGFILQLMHLAGFVVAFIVARLYYQDLADLIELWIPNPNTADDHFWGALMSGSGMVDVFYNGVAFIIIFIIVKILMQVLANMLDFVANIPILNSLNNFLGAIIGFIEMYVIIFVLLFLLSIVSVGFVQDLIQNSAIASFMIENTPVLSELIKNTWFED</sequence>
<keyword evidence="2 5" id="KW-0812">Transmembrane</keyword>
<evidence type="ECO:0000256" key="3">
    <source>
        <dbReference type="ARBA" id="ARBA00022989"/>
    </source>
</evidence>
<feature type="transmembrane region" description="Helical" evidence="5">
    <location>
        <begin position="117"/>
        <end position="146"/>
    </location>
</feature>
<organism evidence="6 7">
    <name type="scientific">Alkalibacillus silvisoli</name>
    <dbReference type="NCBI Taxonomy" id="392823"/>
    <lineage>
        <taxon>Bacteria</taxon>
        <taxon>Bacillati</taxon>
        <taxon>Bacillota</taxon>
        <taxon>Bacilli</taxon>
        <taxon>Bacillales</taxon>
        <taxon>Bacillaceae</taxon>
        <taxon>Alkalibacillus</taxon>
    </lineage>
</organism>
<evidence type="ECO:0000256" key="2">
    <source>
        <dbReference type="ARBA" id="ARBA00022692"/>
    </source>
</evidence>
<evidence type="ECO:0000256" key="5">
    <source>
        <dbReference type="SAM" id="Phobius"/>
    </source>
</evidence>
<dbReference type="Pfam" id="PF02674">
    <property type="entry name" value="Colicin_V"/>
    <property type="match status" value="1"/>
</dbReference>
<reference evidence="7" key="1">
    <citation type="journal article" date="2019" name="Int. J. Syst. Evol. Microbiol.">
        <title>The Global Catalogue of Microorganisms (GCM) 10K type strain sequencing project: providing services to taxonomists for standard genome sequencing and annotation.</title>
        <authorList>
            <consortium name="The Broad Institute Genomics Platform"/>
            <consortium name="The Broad Institute Genome Sequencing Center for Infectious Disease"/>
            <person name="Wu L."/>
            <person name="Ma J."/>
        </authorList>
    </citation>
    <scope>NUCLEOTIDE SEQUENCE [LARGE SCALE GENOMIC DNA]</scope>
    <source>
        <strain evidence="7">JCM 14193</strain>
    </source>
</reference>
<comment type="subcellular location">
    <subcellularLocation>
        <location evidence="1">Membrane</location>
        <topology evidence="1">Multi-pass membrane protein</topology>
    </subcellularLocation>
</comment>
<dbReference type="PANTHER" id="PTHR37306">
    <property type="entry name" value="COLICIN V PRODUCTION PROTEIN"/>
    <property type="match status" value="1"/>
</dbReference>
<keyword evidence="3 5" id="KW-1133">Transmembrane helix</keyword>
<comment type="caution">
    <text evidence="6">The sequence shown here is derived from an EMBL/GenBank/DDBJ whole genome shotgun (WGS) entry which is preliminary data.</text>
</comment>
<evidence type="ECO:0000256" key="4">
    <source>
        <dbReference type="ARBA" id="ARBA00023136"/>
    </source>
</evidence>
<proteinExistence type="predicted"/>
<evidence type="ECO:0000313" key="7">
    <source>
        <dbReference type="Proteomes" id="UP001500740"/>
    </source>
</evidence>
<evidence type="ECO:0000256" key="1">
    <source>
        <dbReference type="ARBA" id="ARBA00004141"/>
    </source>
</evidence>
<protein>
    <submittedName>
        <fullName evidence="6">CvpA family protein</fullName>
    </submittedName>
</protein>
<keyword evidence="4 5" id="KW-0472">Membrane</keyword>
<evidence type="ECO:0000313" key="6">
    <source>
        <dbReference type="EMBL" id="GAA0456528.1"/>
    </source>
</evidence>
<dbReference type="InterPro" id="IPR003825">
    <property type="entry name" value="Colicin-V_CvpA"/>
</dbReference>
<dbReference type="RefSeq" id="WP_343782114.1">
    <property type="nucleotide sequence ID" value="NZ_BAAACZ010000009.1"/>
</dbReference>
<gene>
    <name evidence="6" type="ORF">GCM10008935_09270</name>
</gene>
<dbReference type="Proteomes" id="UP001500740">
    <property type="component" value="Unassembled WGS sequence"/>
</dbReference>
<accession>A0ABP3JK93</accession>
<keyword evidence="7" id="KW-1185">Reference proteome</keyword>
<feature type="transmembrane region" description="Helical" evidence="5">
    <location>
        <begin position="77"/>
        <end position="97"/>
    </location>
</feature>
<name>A0ABP3JK93_9BACI</name>